<dbReference type="AlphaFoldDB" id="A0A9Q0MNH0"/>
<evidence type="ECO:0000256" key="2">
    <source>
        <dbReference type="ARBA" id="ARBA00023043"/>
    </source>
</evidence>
<dbReference type="InterPro" id="IPR036770">
    <property type="entry name" value="Ankyrin_rpt-contain_sf"/>
</dbReference>
<dbReference type="PROSITE" id="PS50088">
    <property type="entry name" value="ANK_REPEAT"/>
    <property type="match status" value="2"/>
</dbReference>
<dbReference type="Gene3D" id="1.25.40.20">
    <property type="entry name" value="Ankyrin repeat-containing domain"/>
    <property type="match status" value="1"/>
</dbReference>
<feature type="repeat" description="ANK" evidence="3">
    <location>
        <begin position="1"/>
        <end position="23"/>
    </location>
</feature>
<name>A0A9Q0MNH0_9DIPT</name>
<proteinExistence type="predicted"/>
<reference evidence="4" key="1">
    <citation type="submission" date="2022-07" db="EMBL/GenBank/DDBJ databases">
        <authorList>
            <person name="Trinca V."/>
            <person name="Uliana J.V.C."/>
            <person name="Torres T.T."/>
            <person name="Ward R.J."/>
            <person name="Monesi N."/>
        </authorList>
    </citation>
    <scope>NUCLEOTIDE SEQUENCE</scope>
    <source>
        <strain evidence="4">HSMRA1968</strain>
        <tissue evidence="4">Whole embryos</tissue>
    </source>
</reference>
<dbReference type="SMART" id="SM00248">
    <property type="entry name" value="ANK"/>
    <property type="match status" value="1"/>
</dbReference>
<feature type="repeat" description="ANK" evidence="3">
    <location>
        <begin position="24"/>
        <end position="56"/>
    </location>
</feature>
<comment type="caution">
    <text evidence="4">The sequence shown here is derived from an EMBL/GenBank/DDBJ whole genome shotgun (WGS) entry which is preliminary data.</text>
</comment>
<dbReference type="Pfam" id="PF12796">
    <property type="entry name" value="Ank_2"/>
    <property type="match status" value="1"/>
</dbReference>
<keyword evidence="2 3" id="KW-0040">ANK repeat</keyword>
<dbReference type="InterPro" id="IPR002110">
    <property type="entry name" value="Ankyrin_rpt"/>
</dbReference>
<keyword evidence="5" id="KW-1185">Reference proteome</keyword>
<sequence length="84" mass="9556">MARLDNVVEMLIKKGANVNARTEDRFTPLHWAAQTGTAMTVHLLLENGADKDAKTSDGKTPLDFAEMNGNRQITKILEPWWKFW</sequence>
<evidence type="ECO:0000313" key="5">
    <source>
        <dbReference type="Proteomes" id="UP001151699"/>
    </source>
</evidence>
<accession>A0A9Q0MNH0</accession>
<dbReference type="EMBL" id="WJQU01001975">
    <property type="protein sequence ID" value="KAJ6633487.1"/>
    <property type="molecule type" value="Genomic_DNA"/>
</dbReference>
<organism evidence="4 5">
    <name type="scientific">Pseudolycoriella hygida</name>
    <dbReference type="NCBI Taxonomy" id="35572"/>
    <lineage>
        <taxon>Eukaryota</taxon>
        <taxon>Metazoa</taxon>
        <taxon>Ecdysozoa</taxon>
        <taxon>Arthropoda</taxon>
        <taxon>Hexapoda</taxon>
        <taxon>Insecta</taxon>
        <taxon>Pterygota</taxon>
        <taxon>Neoptera</taxon>
        <taxon>Endopterygota</taxon>
        <taxon>Diptera</taxon>
        <taxon>Nematocera</taxon>
        <taxon>Sciaroidea</taxon>
        <taxon>Sciaridae</taxon>
        <taxon>Pseudolycoriella</taxon>
    </lineage>
</organism>
<dbReference type="SUPFAM" id="SSF48403">
    <property type="entry name" value="Ankyrin repeat"/>
    <property type="match status" value="1"/>
</dbReference>
<evidence type="ECO:0000256" key="3">
    <source>
        <dbReference type="PROSITE-ProRule" id="PRU00023"/>
    </source>
</evidence>
<dbReference type="PANTHER" id="PTHR24171">
    <property type="entry name" value="ANKYRIN REPEAT DOMAIN-CONTAINING PROTEIN 39-RELATED"/>
    <property type="match status" value="1"/>
</dbReference>
<dbReference type="OrthoDB" id="8195621at2759"/>
<evidence type="ECO:0000313" key="4">
    <source>
        <dbReference type="EMBL" id="KAJ6633487.1"/>
    </source>
</evidence>
<gene>
    <name evidence="4" type="primary">ANK2_1</name>
    <name evidence="4" type="ORF">Bhyg_17954</name>
</gene>
<keyword evidence="1" id="KW-0677">Repeat</keyword>
<dbReference type="PROSITE" id="PS50297">
    <property type="entry name" value="ANK_REP_REGION"/>
    <property type="match status" value="1"/>
</dbReference>
<dbReference type="Proteomes" id="UP001151699">
    <property type="component" value="Unassembled WGS sequence"/>
</dbReference>
<evidence type="ECO:0000256" key="1">
    <source>
        <dbReference type="ARBA" id="ARBA00022737"/>
    </source>
</evidence>
<protein>
    <submittedName>
        <fullName evidence="4">Ankyrin-2</fullName>
    </submittedName>
</protein>